<comment type="subcellular location">
    <subcellularLocation>
        <location evidence="1">Secreted</location>
    </subcellularLocation>
</comment>
<dbReference type="Proteomes" id="UP001108240">
    <property type="component" value="Unplaced"/>
</dbReference>
<protein>
    <submittedName>
        <fullName evidence="8">Galanin-like</fullName>
    </submittedName>
</protein>
<evidence type="ECO:0000256" key="6">
    <source>
        <dbReference type="SAM" id="SignalP"/>
    </source>
</evidence>
<name>A0A9J7X3W3_CYPCA</name>
<dbReference type="PANTHER" id="PTHR16839">
    <property type="entry name" value="GALANIN"/>
    <property type="match status" value="1"/>
</dbReference>
<dbReference type="SMART" id="SM00071">
    <property type="entry name" value="Galanin"/>
    <property type="match status" value="1"/>
</dbReference>
<organism evidence="8 9">
    <name type="scientific">Cyprinus carpio carpio</name>
    <dbReference type="NCBI Taxonomy" id="630221"/>
    <lineage>
        <taxon>Eukaryota</taxon>
        <taxon>Metazoa</taxon>
        <taxon>Chordata</taxon>
        <taxon>Craniata</taxon>
        <taxon>Vertebrata</taxon>
        <taxon>Euteleostomi</taxon>
        <taxon>Actinopterygii</taxon>
        <taxon>Neopterygii</taxon>
        <taxon>Teleostei</taxon>
        <taxon>Ostariophysi</taxon>
        <taxon>Cypriniformes</taxon>
        <taxon>Cyprinidae</taxon>
        <taxon>Cyprininae</taxon>
        <taxon>Cyprinus</taxon>
    </lineage>
</organism>
<proteinExistence type="inferred from homology"/>
<evidence type="ECO:0000256" key="1">
    <source>
        <dbReference type="ARBA" id="ARBA00004613"/>
    </source>
</evidence>
<sequence>MCAIYLENMQTSCALLCISLCVFTAHLSSIHGMTLTNPEKKGWTLNSAGYLLGPYAHRSLNVRHRATGKRDMWNESSSLPASSYDDSYFLSLLGHLAYLRLKEMGMTEDFSGSVLSGHMKQ</sequence>
<dbReference type="GO" id="GO:0005184">
    <property type="term" value="F:neuropeptide hormone activity"/>
    <property type="evidence" value="ECO:0007669"/>
    <property type="project" value="TreeGrafter"/>
</dbReference>
<dbReference type="GO" id="GO:0030141">
    <property type="term" value="C:secretory granule"/>
    <property type="evidence" value="ECO:0007669"/>
    <property type="project" value="TreeGrafter"/>
</dbReference>
<dbReference type="Ensembl" id="ENSCCRT00000198513.1">
    <property type="protein sequence ID" value="ENSCCRP00000100985.1"/>
    <property type="gene ID" value="ENSCCRG00000071394.1"/>
</dbReference>
<keyword evidence="6" id="KW-0732">Signal</keyword>
<dbReference type="OMA" id="MCAIYLE"/>
<reference evidence="8" key="2">
    <citation type="submission" date="2025-09" db="UniProtKB">
        <authorList>
            <consortium name="Ensembl"/>
        </authorList>
    </citation>
    <scope>IDENTIFICATION</scope>
</reference>
<evidence type="ECO:0000256" key="5">
    <source>
        <dbReference type="ARBA" id="ARBA00023320"/>
    </source>
</evidence>
<dbReference type="PANTHER" id="PTHR16839:SF1">
    <property type="entry name" value="GALANIN PEPTIDES"/>
    <property type="match status" value="1"/>
</dbReference>
<dbReference type="GO" id="GO:0005615">
    <property type="term" value="C:extracellular space"/>
    <property type="evidence" value="ECO:0007669"/>
    <property type="project" value="TreeGrafter"/>
</dbReference>
<evidence type="ECO:0000313" key="9">
    <source>
        <dbReference type="Proteomes" id="UP001108240"/>
    </source>
</evidence>
<feature type="chain" id="PRO_5039916523" evidence="6">
    <location>
        <begin position="33"/>
        <end position="121"/>
    </location>
</feature>
<dbReference type="AlphaFoldDB" id="A0A9J7X3W3"/>
<keyword evidence="4" id="KW-0372">Hormone</keyword>
<evidence type="ECO:0000313" key="8">
    <source>
        <dbReference type="Ensembl" id="ENSCCRP00000100985.1"/>
    </source>
</evidence>
<dbReference type="GO" id="GO:0031763">
    <property type="term" value="F:galanin receptor binding"/>
    <property type="evidence" value="ECO:0007669"/>
    <property type="project" value="TreeGrafter"/>
</dbReference>
<keyword evidence="3" id="KW-0964">Secreted</keyword>
<reference evidence="8" key="1">
    <citation type="submission" date="2025-08" db="UniProtKB">
        <authorList>
            <consortium name="Ensembl"/>
        </authorList>
    </citation>
    <scope>IDENTIFICATION</scope>
</reference>
<feature type="signal peptide" evidence="6">
    <location>
        <begin position="1"/>
        <end position="32"/>
    </location>
</feature>
<dbReference type="GO" id="GO:0007218">
    <property type="term" value="P:neuropeptide signaling pathway"/>
    <property type="evidence" value="ECO:0007669"/>
    <property type="project" value="UniProtKB-KW"/>
</dbReference>
<keyword evidence="9" id="KW-1185">Reference proteome</keyword>
<keyword evidence="5" id="KW-0527">Neuropeptide</keyword>
<evidence type="ECO:0000256" key="2">
    <source>
        <dbReference type="ARBA" id="ARBA00006871"/>
    </source>
</evidence>
<dbReference type="GeneTree" id="ENSGT00990000204711"/>
<dbReference type="InterPro" id="IPR008174">
    <property type="entry name" value="Galanin"/>
</dbReference>
<comment type="similarity">
    <text evidence="2">Belongs to the galanin family.</text>
</comment>
<evidence type="ECO:0000256" key="3">
    <source>
        <dbReference type="ARBA" id="ARBA00022525"/>
    </source>
</evidence>
<accession>A0A9J7X3W3</accession>
<evidence type="ECO:0000259" key="7">
    <source>
        <dbReference type="PROSITE" id="PS00861"/>
    </source>
</evidence>
<evidence type="ECO:0000256" key="4">
    <source>
        <dbReference type="ARBA" id="ARBA00022702"/>
    </source>
</evidence>
<dbReference type="Pfam" id="PF01296">
    <property type="entry name" value="Galanin"/>
    <property type="match status" value="1"/>
</dbReference>
<dbReference type="PROSITE" id="PS00861">
    <property type="entry name" value="GALANIN"/>
    <property type="match status" value="1"/>
</dbReference>
<feature type="domain" description="Galanin" evidence="7">
    <location>
        <begin position="42"/>
        <end position="54"/>
    </location>
</feature>
<dbReference type="InterPro" id="IPR008175">
    <property type="entry name" value="Galanin_pre"/>
</dbReference>